<evidence type="ECO:0000256" key="1">
    <source>
        <dbReference type="SAM" id="MobiDB-lite"/>
    </source>
</evidence>
<sequence length="185" mass="21313">MESKNLMDYDSDDTELIEAEGMNECAKKRKQLRNLLYLNCNSWWKLGDICRAVYCGDQLYHEAKIVHIQRKFCLVQFLDNDDEITSAFEQNEDSVTENENEGKTSIESENLSNRKKQDGGNSTDVRSCKKKRNQSHENQNAQPNTISYANRSLGKSCPYMPSPTQSHILCPKKRPTYASEFCLCH</sequence>
<accession>A0AAV4VGP7</accession>
<feature type="compositionally biased region" description="Polar residues" evidence="1">
    <location>
        <begin position="136"/>
        <end position="145"/>
    </location>
</feature>
<name>A0AAV4VGP7_CAEEX</name>
<evidence type="ECO:0000313" key="3">
    <source>
        <dbReference type="Proteomes" id="UP001054945"/>
    </source>
</evidence>
<organism evidence="2 3">
    <name type="scientific">Caerostris extrusa</name>
    <name type="common">Bark spider</name>
    <name type="synonym">Caerostris bankana</name>
    <dbReference type="NCBI Taxonomy" id="172846"/>
    <lineage>
        <taxon>Eukaryota</taxon>
        <taxon>Metazoa</taxon>
        <taxon>Ecdysozoa</taxon>
        <taxon>Arthropoda</taxon>
        <taxon>Chelicerata</taxon>
        <taxon>Arachnida</taxon>
        <taxon>Araneae</taxon>
        <taxon>Araneomorphae</taxon>
        <taxon>Entelegynae</taxon>
        <taxon>Araneoidea</taxon>
        <taxon>Araneidae</taxon>
        <taxon>Caerostris</taxon>
    </lineage>
</organism>
<feature type="compositionally biased region" description="Acidic residues" evidence="1">
    <location>
        <begin position="88"/>
        <end position="99"/>
    </location>
</feature>
<proteinExistence type="predicted"/>
<comment type="caution">
    <text evidence="2">The sequence shown here is derived from an EMBL/GenBank/DDBJ whole genome shotgun (WGS) entry which is preliminary data.</text>
</comment>
<dbReference type="EMBL" id="BPLR01014446">
    <property type="protein sequence ID" value="GIY68809.1"/>
    <property type="molecule type" value="Genomic_DNA"/>
</dbReference>
<reference evidence="2 3" key="1">
    <citation type="submission" date="2021-06" db="EMBL/GenBank/DDBJ databases">
        <title>Caerostris extrusa draft genome.</title>
        <authorList>
            <person name="Kono N."/>
            <person name="Arakawa K."/>
        </authorList>
    </citation>
    <scope>NUCLEOTIDE SEQUENCE [LARGE SCALE GENOMIC DNA]</scope>
</reference>
<gene>
    <name evidence="2" type="ORF">CEXT_511221</name>
</gene>
<evidence type="ECO:0000313" key="2">
    <source>
        <dbReference type="EMBL" id="GIY68809.1"/>
    </source>
</evidence>
<dbReference type="SUPFAM" id="SSF63748">
    <property type="entry name" value="Tudor/PWWP/MBT"/>
    <property type="match status" value="1"/>
</dbReference>
<protein>
    <submittedName>
        <fullName evidence="2">Uncharacterized protein</fullName>
    </submittedName>
</protein>
<dbReference type="Proteomes" id="UP001054945">
    <property type="component" value="Unassembled WGS sequence"/>
</dbReference>
<dbReference type="Gene3D" id="2.30.30.140">
    <property type="match status" value="1"/>
</dbReference>
<keyword evidence="3" id="KW-1185">Reference proteome</keyword>
<dbReference type="AlphaFoldDB" id="A0AAV4VGP7"/>
<feature type="region of interest" description="Disordered" evidence="1">
    <location>
        <begin position="88"/>
        <end position="145"/>
    </location>
</feature>